<name>A0A4W5K1P9_9TELE</name>
<dbReference type="InterPro" id="IPR036859">
    <property type="entry name" value="CAP-Gly_dom_sf"/>
</dbReference>
<comment type="subcellular location">
    <subcellularLocation>
        <location evidence="1">Cytoplasm</location>
    </subcellularLocation>
</comment>
<dbReference type="GeneTree" id="ENSGT01010000224936"/>
<dbReference type="InterPro" id="IPR000938">
    <property type="entry name" value="CAP-Gly_domain"/>
</dbReference>
<dbReference type="PANTHER" id="PTHR18916">
    <property type="entry name" value="DYNACTIN 1-RELATED MICROTUBULE-BINDING"/>
    <property type="match status" value="1"/>
</dbReference>
<dbReference type="PROSITE" id="PS50245">
    <property type="entry name" value="CAP_GLY_2"/>
    <property type="match status" value="1"/>
</dbReference>
<dbReference type="SUPFAM" id="SSF74924">
    <property type="entry name" value="Cap-Gly domain"/>
    <property type="match status" value="1"/>
</dbReference>
<dbReference type="STRING" id="62062.ENSHHUP00000005876"/>
<dbReference type="AlphaFoldDB" id="A0A4W5K1P9"/>
<reference evidence="4" key="2">
    <citation type="submission" date="2025-08" db="UniProtKB">
        <authorList>
            <consortium name="Ensembl"/>
        </authorList>
    </citation>
    <scope>IDENTIFICATION</scope>
</reference>
<dbReference type="GO" id="GO:0005938">
    <property type="term" value="C:cell cortex"/>
    <property type="evidence" value="ECO:0007669"/>
    <property type="project" value="TreeGrafter"/>
</dbReference>
<sequence length="70" mass="8243">TIQKGNHHRQIQGTVDFKPGHWVGVKYNKLLWKHDCSVKEKRYFECENKYGAFVRPLTNTVGSFPEEDFC</sequence>
<dbReference type="GO" id="GO:0051010">
    <property type="term" value="F:microtubule plus-end binding"/>
    <property type="evidence" value="ECO:0007669"/>
    <property type="project" value="TreeGrafter"/>
</dbReference>
<evidence type="ECO:0000256" key="2">
    <source>
        <dbReference type="ARBA" id="ARBA00022490"/>
    </source>
</evidence>
<dbReference type="Pfam" id="PF01302">
    <property type="entry name" value="CAP_GLY"/>
    <property type="match status" value="1"/>
</dbReference>
<dbReference type="GO" id="GO:0005634">
    <property type="term" value="C:nucleus"/>
    <property type="evidence" value="ECO:0007669"/>
    <property type="project" value="TreeGrafter"/>
</dbReference>
<evidence type="ECO:0000313" key="4">
    <source>
        <dbReference type="Ensembl" id="ENSHHUP00000005876.1"/>
    </source>
</evidence>
<dbReference type="GO" id="GO:0031122">
    <property type="term" value="P:cytoplasmic microtubule organization"/>
    <property type="evidence" value="ECO:0007669"/>
    <property type="project" value="TreeGrafter"/>
</dbReference>
<keyword evidence="2" id="KW-0963">Cytoplasm</keyword>
<protein>
    <recommendedName>
        <fullName evidence="3">CAP-Gly domain-containing protein</fullName>
    </recommendedName>
</protein>
<reference evidence="4" key="3">
    <citation type="submission" date="2025-09" db="UniProtKB">
        <authorList>
            <consortium name="Ensembl"/>
        </authorList>
    </citation>
    <scope>IDENTIFICATION</scope>
</reference>
<dbReference type="Gene3D" id="2.30.30.190">
    <property type="entry name" value="CAP Gly-rich-like domain"/>
    <property type="match status" value="1"/>
</dbReference>
<feature type="domain" description="CAP-Gly" evidence="3">
    <location>
        <begin position="13"/>
        <end position="55"/>
    </location>
</feature>
<evidence type="ECO:0000259" key="3">
    <source>
        <dbReference type="PROSITE" id="PS50245"/>
    </source>
</evidence>
<organism evidence="4 5">
    <name type="scientific">Hucho hucho</name>
    <name type="common">huchen</name>
    <dbReference type="NCBI Taxonomy" id="62062"/>
    <lineage>
        <taxon>Eukaryota</taxon>
        <taxon>Metazoa</taxon>
        <taxon>Chordata</taxon>
        <taxon>Craniata</taxon>
        <taxon>Vertebrata</taxon>
        <taxon>Euteleostomi</taxon>
        <taxon>Actinopterygii</taxon>
        <taxon>Neopterygii</taxon>
        <taxon>Teleostei</taxon>
        <taxon>Protacanthopterygii</taxon>
        <taxon>Salmoniformes</taxon>
        <taxon>Salmonidae</taxon>
        <taxon>Salmoninae</taxon>
        <taxon>Hucho</taxon>
    </lineage>
</organism>
<dbReference type="GO" id="GO:0035371">
    <property type="term" value="C:microtubule plus-end"/>
    <property type="evidence" value="ECO:0007669"/>
    <property type="project" value="TreeGrafter"/>
</dbReference>
<dbReference type="PANTHER" id="PTHR18916:SF85">
    <property type="entry name" value="TUBULIN-FOLDING COFACTOR B"/>
    <property type="match status" value="1"/>
</dbReference>
<dbReference type="Ensembl" id="ENSHHUT00000006058.1">
    <property type="protein sequence ID" value="ENSHHUP00000005876.1"/>
    <property type="gene ID" value="ENSHHUG00000003632.1"/>
</dbReference>
<evidence type="ECO:0000313" key="5">
    <source>
        <dbReference type="Proteomes" id="UP000314982"/>
    </source>
</evidence>
<evidence type="ECO:0000256" key="1">
    <source>
        <dbReference type="ARBA" id="ARBA00004496"/>
    </source>
</evidence>
<keyword evidence="5" id="KW-1185">Reference proteome</keyword>
<reference evidence="5" key="1">
    <citation type="submission" date="2018-06" db="EMBL/GenBank/DDBJ databases">
        <title>Genome assembly of Danube salmon.</title>
        <authorList>
            <person name="Macqueen D.J."/>
            <person name="Gundappa M.K."/>
        </authorList>
    </citation>
    <scope>NUCLEOTIDE SEQUENCE [LARGE SCALE GENOMIC DNA]</scope>
</reference>
<dbReference type="SMART" id="SM01052">
    <property type="entry name" value="CAP_GLY"/>
    <property type="match status" value="1"/>
</dbReference>
<proteinExistence type="predicted"/>
<dbReference type="Proteomes" id="UP000314982">
    <property type="component" value="Unassembled WGS sequence"/>
</dbReference>
<accession>A0A4W5K1P9</accession>